<evidence type="ECO:0000313" key="4">
    <source>
        <dbReference type="EMBL" id="NYJ21400.1"/>
    </source>
</evidence>
<evidence type="ECO:0000313" key="5">
    <source>
        <dbReference type="Proteomes" id="UP000537260"/>
    </source>
</evidence>
<feature type="chain" id="PRO_5030729918" description="GH16 domain-containing protein" evidence="2">
    <location>
        <begin position="21"/>
        <end position="538"/>
    </location>
</feature>
<proteinExistence type="predicted"/>
<dbReference type="Gene3D" id="2.60.120.200">
    <property type="match status" value="1"/>
</dbReference>
<accession>A0A7Z0EHM5</accession>
<dbReference type="InterPro" id="IPR050546">
    <property type="entry name" value="Glycosyl_Hydrlase_16"/>
</dbReference>
<keyword evidence="2" id="KW-0732">Signal</keyword>
<keyword evidence="5" id="KW-1185">Reference proteome</keyword>
<feature type="signal peptide" evidence="2">
    <location>
        <begin position="1"/>
        <end position="20"/>
    </location>
</feature>
<feature type="compositionally biased region" description="Pro residues" evidence="1">
    <location>
        <begin position="215"/>
        <end position="252"/>
    </location>
</feature>
<gene>
    <name evidence="4" type="ORF">HNR05_003191</name>
</gene>
<dbReference type="PANTHER" id="PTHR10963:SF60">
    <property type="entry name" value="GRAM-NEGATIVE BACTERIA-BINDING PROTEIN 1-RELATED"/>
    <property type="match status" value="1"/>
</dbReference>
<feature type="region of interest" description="Disordered" evidence="1">
    <location>
        <begin position="212"/>
        <end position="267"/>
    </location>
</feature>
<dbReference type="RefSeq" id="WP_179579999.1">
    <property type="nucleotide sequence ID" value="NZ_JACCFM010000001.1"/>
</dbReference>
<dbReference type="InterPro" id="IPR000757">
    <property type="entry name" value="Beta-glucanase-like"/>
</dbReference>
<dbReference type="PROSITE" id="PS51762">
    <property type="entry name" value="GH16_2"/>
    <property type="match status" value="1"/>
</dbReference>
<comment type="caution">
    <text evidence="4">The sequence shown here is derived from an EMBL/GenBank/DDBJ whole genome shotgun (WGS) entry which is preliminary data.</text>
</comment>
<dbReference type="SUPFAM" id="SSF49899">
    <property type="entry name" value="Concanavalin A-like lectins/glucanases"/>
    <property type="match status" value="1"/>
</dbReference>
<protein>
    <recommendedName>
        <fullName evidence="3">GH16 domain-containing protein</fullName>
    </recommendedName>
</protein>
<reference evidence="4 5" key="1">
    <citation type="submission" date="2020-07" db="EMBL/GenBank/DDBJ databases">
        <title>Sequencing the genomes of 1000 actinobacteria strains.</title>
        <authorList>
            <person name="Klenk H.-P."/>
        </authorList>
    </citation>
    <scope>NUCLEOTIDE SEQUENCE [LARGE SCALE GENOMIC DNA]</scope>
    <source>
        <strain evidence="4 5">LI1</strain>
    </source>
</reference>
<sequence length="538" mass="57178">MLIVGALVGAVLIPTAAATAAPSPRATAPKAAASAATNSTTTLIGFGSADWSYFRGTSAPAATWTSSKVAGWAAGKAPLGFGTNAGPLGTTLKNSFATKPLASYFQKSFTLPEVPAAGVALTTWADDGVIVYVNGKEVVRKNLPTGTIKDTSYATAAPQSTAAQAAKVTATIPASALKAGSNLISVQVQSNWRNTPNSTFDAQLTMVRSTAAVPTPTPTTPAAPTPTPKPTSTPTATPAPTPTKVPVAPAPEQPESSTGNIPGWGAPSWRDEFDYVDPTSKKPAIDPTKWNVRDRSDLGLLFDAAVPSKDQVSVDANGVAHLKATWLDTPVIRPANQTGPTELWHKTAYMDQRSLRPGDVSKGQQYGRWEMKAKVPTGPKTYGALAAFWLRNSQSGEIDMMEAWGYNDKAAPGGQRINTATTTVHTQTSGAGNEKYIWHHSDFGAPTPIWDGFHTFAFELTPSYASIIIDGKKIMTTTPAASPNLWNAKYFGSPLHMRLNLHVGPSEKYWGLPDPAHKDWTQNLDFQVDYVRTWAYQG</sequence>
<dbReference type="GO" id="GO:0004553">
    <property type="term" value="F:hydrolase activity, hydrolyzing O-glycosyl compounds"/>
    <property type="evidence" value="ECO:0007669"/>
    <property type="project" value="InterPro"/>
</dbReference>
<evidence type="ECO:0000259" key="3">
    <source>
        <dbReference type="PROSITE" id="PS51762"/>
    </source>
</evidence>
<organism evidence="4 5">
    <name type="scientific">Glaciibacter psychrotolerans</name>
    <dbReference type="NCBI Taxonomy" id="670054"/>
    <lineage>
        <taxon>Bacteria</taxon>
        <taxon>Bacillati</taxon>
        <taxon>Actinomycetota</taxon>
        <taxon>Actinomycetes</taxon>
        <taxon>Micrococcales</taxon>
        <taxon>Microbacteriaceae</taxon>
        <taxon>Glaciibacter</taxon>
    </lineage>
</organism>
<dbReference type="Gene3D" id="2.60.120.260">
    <property type="entry name" value="Galactose-binding domain-like"/>
    <property type="match status" value="1"/>
</dbReference>
<dbReference type="PANTHER" id="PTHR10963">
    <property type="entry name" value="GLYCOSYL HYDROLASE-RELATED"/>
    <property type="match status" value="1"/>
</dbReference>
<dbReference type="GO" id="GO:0005975">
    <property type="term" value="P:carbohydrate metabolic process"/>
    <property type="evidence" value="ECO:0007669"/>
    <property type="project" value="InterPro"/>
</dbReference>
<feature type="domain" description="GH16" evidence="3">
    <location>
        <begin position="262"/>
        <end position="538"/>
    </location>
</feature>
<evidence type="ECO:0000256" key="2">
    <source>
        <dbReference type="SAM" id="SignalP"/>
    </source>
</evidence>
<dbReference type="InterPro" id="IPR013320">
    <property type="entry name" value="ConA-like_dom_sf"/>
</dbReference>
<evidence type="ECO:0000256" key="1">
    <source>
        <dbReference type="SAM" id="MobiDB-lite"/>
    </source>
</evidence>
<dbReference type="AlphaFoldDB" id="A0A7Z0EHM5"/>
<name>A0A7Z0EHM5_9MICO</name>
<dbReference type="Pfam" id="PF00722">
    <property type="entry name" value="Glyco_hydro_16"/>
    <property type="match status" value="1"/>
</dbReference>
<dbReference type="Proteomes" id="UP000537260">
    <property type="component" value="Unassembled WGS sequence"/>
</dbReference>
<dbReference type="EMBL" id="JACCFM010000001">
    <property type="protein sequence ID" value="NYJ21400.1"/>
    <property type="molecule type" value="Genomic_DNA"/>
</dbReference>